<evidence type="ECO:0000313" key="4">
    <source>
        <dbReference type="Proteomes" id="UP000053617"/>
    </source>
</evidence>
<evidence type="ECO:0000256" key="1">
    <source>
        <dbReference type="SAM" id="MobiDB-lite"/>
    </source>
</evidence>
<proteinExistence type="predicted"/>
<protein>
    <recommendedName>
        <fullName evidence="2">F-box domain-containing protein</fullName>
    </recommendedName>
</protein>
<evidence type="ECO:0000259" key="2">
    <source>
        <dbReference type="PROSITE" id="PS50181"/>
    </source>
</evidence>
<dbReference type="OrthoDB" id="5422579at2759"/>
<name>A0A0D2IS52_9EURO</name>
<keyword evidence="4" id="KW-1185">Reference proteome</keyword>
<dbReference type="Proteomes" id="UP000053617">
    <property type="component" value="Unassembled WGS sequence"/>
</dbReference>
<feature type="region of interest" description="Disordered" evidence="1">
    <location>
        <begin position="442"/>
        <end position="464"/>
    </location>
</feature>
<dbReference type="CDD" id="cd09917">
    <property type="entry name" value="F-box_SF"/>
    <property type="match status" value="1"/>
</dbReference>
<dbReference type="STRING" id="1442369.A0A0D2IS52"/>
<reference evidence="3 4" key="1">
    <citation type="submission" date="2015-01" db="EMBL/GenBank/DDBJ databases">
        <title>The Genome Sequence of Rhinocladiella mackenzie CBS 650.93.</title>
        <authorList>
            <consortium name="The Broad Institute Genomics Platform"/>
            <person name="Cuomo C."/>
            <person name="de Hoog S."/>
            <person name="Gorbushina A."/>
            <person name="Stielow B."/>
            <person name="Teixiera M."/>
            <person name="Abouelleil A."/>
            <person name="Chapman S.B."/>
            <person name="Priest M."/>
            <person name="Young S.K."/>
            <person name="Wortman J."/>
            <person name="Nusbaum C."/>
            <person name="Birren B."/>
        </authorList>
    </citation>
    <scope>NUCLEOTIDE SEQUENCE [LARGE SCALE GENOMIC DNA]</scope>
    <source>
        <strain evidence="3 4">CBS 650.93</strain>
    </source>
</reference>
<dbReference type="RefSeq" id="XP_013273092.1">
    <property type="nucleotide sequence ID" value="XM_013417638.1"/>
</dbReference>
<dbReference type="VEuPathDB" id="FungiDB:Z518_03930"/>
<dbReference type="GeneID" id="25292001"/>
<dbReference type="SUPFAM" id="SSF81383">
    <property type="entry name" value="F-box domain"/>
    <property type="match status" value="1"/>
</dbReference>
<dbReference type="Pfam" id="PF12937">
    <property type="entry name" value="F-box-like"/>
    <property type="match status" value="1"/>
</dbReference>
<dbReference type="HOGENOM" id="CLU_586642_0_0_1"/>
<evidence type="ECO:0000313" key="3">
    <source>
        <dbReference type="EMBL" id="KIX05956.1"/>
    </source>
</evidence>
<dbReference type="InterPro" id="IPR001810">
    <property type="entry name" value="F-box_dom"/>
</dbReference>
<organism evidence="3 4">
    <name type="scientific">Rhinocladiella mackenziei CBS 650.93</name>
    <dbReference type="NCBI Taxonomy" id="1442369"/>
    <lineage>
        <taxon>Eukaryota</taxon>
        <taxon>Fungi</taxon>
        <taxon>Dikarya</taxon>
        <taxon>Ascomycota</taxon>
        <taxon>Pezizomycotina</taxon>
        <taxon>Eurotiomycetes</taxon>
        <taxon>Chaetothyriomycetidae</taxon>
        <taxon>Chaetothyriales</taxon>
        <taxon>Herpotrichiellaceae</taxon>
        <taxon>Rhinocladiella</taxon>
    </lineage>
</organism>
<dbReference type="EMBL" id="KN847477">
    <property type="protein sequence ID" value="KIX05956.1"/>
    <property type="molecule type" value="Genomic_DNA"/>
</dbReference>
<dbReference type="InterPro" id="IPR036047">
    <property type="entry name" value="F-box-like_dom_sf"/>
</dbReference>
<dbReference type="AlphaFoldDB" id="A0A0D2IS52"/>
<gene>
    <name evidence="3" type="ORF">Z518_03930</name>
</gene>
<accession>A0A0D2IS52</accession>
<feature type="domain" description="F-box" evidence="2">
    <location>
        <begin position="1"/>
        <end position="55"/>
    </location>
</feature>
<dbReference type="PROSITE" id="PS50181">
    <property type="entry name" value="FBOX"/>
    <property type="match status" value="1"/>
</dbReference>
<feature type="compositionally biased region" description="Acidic residues" evidence="1">
    <location>
        <begin position="452"/>
        <end position="464"/>
    </location>
</feature>
<sequence length="464" mass="53609">MDHCPDEVLLKICSRLDFKSVANLRRVNKHLSEVGAEALVKRVRFHCSQESLERLNALAQHEVFCRYVDTIVFEGNILANIGCIHSYSAHYDLDHHKDERPQPPAWDASAREKRLYDRNMVKFHREITAKFERYRAFYETQQKVLKSTAYTSLLAPSIPRFPKLNKIVLSTVGRCKHVLSERFLQRFAVDCAMPIEHDTKHTKEQLRHLLFPQGQPVSTVRSLEVHVMSPKFFTGFVPCDMICQAFQNLRSIDLSFRLEKDDRIDLDIMTADRCYGELSKGYLRDALAAATELQELTINFDDFGFYGACINIKHVLGDHSWPKLTMLDLDCMSTSQEYLLAMLSRQTSLDRLRLGFITLDEGGWPQVTTAMRNDLHLSQFLAHGLLEDPDQMYPMHLIDSDVYMDDFTHFTLTAALDVYVTDQFGEMDDYHPLEDEVYADPDELREEFGPFADDDFSDMDCSSD</sequence>